<proteinExistence type="predicted"/>
<evidence type="ECO:0000313" key="2">
    <source>
        <dbReference type="Proteomes" id="UP001623330"/>
    </source>
</evidence>
<reference evidence="1 2" key="1">
    <citation type="submission" date="2024-05" db="EMBL/GenBank/DDBJ databases">
        <title>Long read based assembly of the Candida bracarensis genome reveals expanded adhesin content.</title>
        <authorList>
            <person name="Marcet-Houben M."/>
            <person name="Ksiezopolska E."/>
            <person name="Gabaldon T."/>
        </authorList>
    </citation>
    <scope>NUCLEOTIDE SEQUENCE [LARGE SCALE GENOMIC DNA]</scope>
    <source>
        <strain evidence="1 2">CBM6</strain>
    </source>
</reference>
<dbReference type="EMBL" id="JBEVYD010000005">
    <property type="protein sequence ID" value="KAL3232941.1"/>
    <property type="molecule type" value="Genomic_DNA"/>
</dbReference>
<sequence length="385" mass="45306">MTDNNIYDNEDWVICLALVKYKLRKRKRLNKRPLPKISDLDLYRDVELNLDILKQYIATKLDAEKAQNIKLIYNLIWLTGTKYERELRNGAFISDHSAILNDIHSDITQKKFHLHYIRSYHLLLVNLVHKLRTSKTNIEKEYSIVLYRCYQLMVVSYSVLRQNYRSSNIVPIKKYLIDHLLFSVITGQYAALYFKSAILLAPLMRKRVPISKDFDTGMFLRTHFETVQLILNNLIEDQLKPSLQTLNPSITIEDIGNLMRYLLLLLQNFIELVLPITIQADNRAFSKRCSRYQILPNACDDFVTDIKKKIQISDYEIKDFCNSIIQALLDLYTGLKLQKLIAHMPNSFKKNIFMKRRLLQAMLLMIGNTKMLAKFRSIKWINVCC</sequence>
<comment type="caution">
    <text evidence="1">The sequence shown here is derived from an EMBL/GenBank/DDBJ whole genome shotgun (WGS) entry which is preliminary data.</text>
</comment>
<dbReference type="Proteomes" id="UP001623330">
    <property type="component" value="Unassembled WGS sequence"/>
</dbReference>
<evidence type="ECO:0000313" key="1">
    <source>
        <dbReference type="EMBL" id="KAL3232941.1"/>
    </source>
</evidence>
<name>A0ABR4NW92_9SACH</name>
<gene>
    <name evidence="1" type="ORF">RNJ44_04857</name>
</gene>
<organism evidence="1 2">
    <name type="scientific">Nakaseomyces bracarensis</name>
    <dbReference type="NCBI Taxonomy" id="273131"/>
    <lineage>
        <taxon>Eukaryota</taxon>
        <taxon>Fungi</taxon>
        <taxon>Dikarya</taxon>
        <taxon>Ascomycota</taxon>
        <taxon>Saccharomycotina</taxon>
        <taxon>Saccharomycetes</taxon>
        <taxon>Saccharomycetales</taxon>
        <taxon>Saccharomycetaceae</taxon>
        <taxon>Nakaseomyces</taxon>
    </lineage>
</organism>
<accession>A0ABR4NW92</accession>
<keyword evidence="2" id="KW-1185">Reference proteome</keyword>
<protein>
    <submittedName>
        <fullName evidence="1">Uncharacterized protein</fullName>
    </submittedName>
</protein>